<dbReference type="NCBIfam" id="TIGR02258">
    <property type="entry name" value="2_5_ligase"/>
    <property type="match status" value="1"/>
</dbReference>
<keyword evidence="3" id="KW-0436">Ligase</keyword>
<comment type="similarity">
    <text evidence="2">Belongs to the 2H phosphoesterase superfamily. ThpR family.</text>
</comment>
<proteinExistence type="inferred from homology"/>
<keyword evidence="1 2" id="KW-0378">Hydrolase</keyword>
<organism evidence="3 4">
    <name type="scientific">Nocardioides exalbidus</name>
    <dbReference type="NCBI Taxonomy" id="402596"/>
    <lineage>
        <taxon>Bacteria</taxon>
        <taxon>Bacillati</taxon>
        <taxon>Actinomycetota</taxon>
        <taxon>Actinomycetes</taxon>
        <taxon>Propionibacteriales</taxon>
        <taxon>Nocardioidaceae</taxon>
        <taxon>Nocardioides</taxon>
    </lineage>
</organism>
<dbReference type="GO" id="GO:0016874">
    <property type="term" value="F:ligase activity"/>
    <property type="evidence" value="ECO:0007669"/>
    <property type="project" value="UniProtKB-KW"/>
</dbReference>
<evidence type="ECO:0000256" key="1">
    <source>
        <dbReference type="ARBA" id="ARBA00022801"/>
    </source>
</evidence>
<dbReference type="InterPro" id="IPR004175">
    <property type="entry name" value="RNA_CPDase"/>
</dbReference>
<evidence type="ECO:0000313" key="3">
    <source>
        <dbReference type="EMBL" id="SEB90978.1"/>
    </source>
</evidence>
<gene>
    <name evidence="3" type="ORF">SAMN04489844_1306</name>
</gene>
<accession>A0A1H4N844</accession>
<dbReference type="Pfam" id="PF13563">
    <property type="entry name" value="2_5_RNA_ligase2"/>
    <property type="match status" value="1"/>
</dbReference>
<feature type="active site" description="Proton donor" evidence="2">
    <location>
        <position position="37"/>
    </location>
</feature>
<dbReference type="SUPFAM" id="SSF55144">
    <property type="entry name" value="LigT-like"/>
    <property type="match status" value="1"/>
</dbReference>
<sequence>MFVAVVPPPEVVEHLEEFLSFRREAASFRWSDPRQWHVTLAFAEDVADRSLDDLDDRLTAVAGRRTPFGLRVAGGGAFPDPDRARVLVAGLDTSEESDAALDALSTACRQAMSAAGARVDGQRFRPHLTLGRLARPDNVTSWVRLLDAYDGPAWVVDEVALVASHLGEGPRRRPRHEVVATYPLRRAGTPSPS</sequence>
<dbReference type="Proteomes" id="UP000198742">
    <property type="component" value="Unassembled WGS sequence"/>
</dbReference>
<dbReference type="EMBL" id="FNRT01000002">
    <property type="protein sequence ID" value="SEB90978.1"/>
    <property type="molecule type" value="Genomic_DNA"/>
</dbReference>
<dbReference type="PANTHER" id="PTHR35561">
    <property type="entry name" value="RNA 2',3'-CYCLIC PHOSPHODIESTERASE"/>
    <property type="match status" value="1"/>
</dbReference>
<evidence type="ECO:0000256" key="2">
    <source>
        <dbReference type="HAMAP-Rule" id="MF_01940"/>
    </source>
</evidence>
<reference evidence="4" key="1">
    <citation type="submission" date="2016-10" db="EMBL/GenBank/DDBJ databases">
        <authorList>
            <person name="Varghese N."/>
            <person name="Submissions S."/>
        </authorList>
    </citation>
    <scope>NUCLEOTIDE SEQUENCE [LARGE SCALE GENOMIC DNA]</scope>
    <source>
        <strain evidence="4">DSM 22017</strain>
    </source>
</reference>
<dbReference type="AlphaFoldDB" id="A0A1H4N844"/>
<dbReference type="STRING" id="402596.SAMN04489844_1306"/>
<dbReference type="Gene3D" id="3.90.1140.10">
    <property type="entry name" value="Cyclic phosphodiesterase"/>
    <property type="match status" value="1"/>
</dbReference>
<dbReference type="PANTHER" id="PTHR35561:SF1">
    <property type="entry name" value="RNA 2',3'-CYCLIC PHOSPHODIESTERASE"/>
    <property type="match status" value="1"/>
</dbReference>
<name>A0A1H4N844_9ACTN</name>
<dbReference type="HAMAP" id="MF_01940">
    <property type="entry name" value="RNA_CPDase"/>
    <property type="match status" value="1"/>
</dbReference>
<feature type="short sequence motif" description="HXTX 2" evidence="2">
    <location>
        <begin position="127"/>
        <end position="130"/>
    </location>
</feature>
<feature type="active site" description="Proton acceptor" evidence="2">
    <location>
        <position position="127"/>
    </location>
</feature>
<dbReference type="InterPro" id="IPR009097">
    <property type="entry name" value="Cyclic_Pdiesterase"/>
</dbReference>
<keyword evidence="4" id="KW-1185">Reference proteome</keyword>
<dbReference type="GO" id="GO:0004113">
    <property type="term" value="F:2',3'-cyclic-nucleotide 3'-phosphodiesterase activity"/>
    <property type="evidence" value="ECO:0007669"/>
    <property type="project" value="InterPro"/>
</dbReference>
<feature type="short sequence motif" description="HXTX 1" evidence="2">
    <location>
        <begin position="37"/>
        <end position="40"/>
    </location>
</feature>
<dbReference type="EC" id="3.1.4.58" evidence="2"/>
<comment type="function">
    <text evidence="2">Hydrolyzes RNA 2',3'-cyclic phosphodiester to an RNA 2'-phosphomonoester.</text>
</comment>
<comment type="catalytic activity">
    <reaction evidence="2">
        <text>a 3'-end 2',3'-cyclophospho-ribonucleotide-RNA + H2O = a 3'-end 2'-phospho-ribonucleotide-RNA + H(+)</text>
        <dbReference type="Rhea" id="RHEA:11828"/>
        <dbReference type="Rhea" id="RHEA-COMP:10464"/>
        <dbReference type="Rhea" id="RHEA-COMP:17353"/>
        <dbReference type="ChEBI" id="CHEBI:15377"/>
        <dbReference type="ChEBI" id="CHEBI:15378"/>
        <dbReference type="ChEBI" id="CHEBI:83064"/>
        <dbReference type="ChEBI" id="CHEBI:173113"/>
        <dbReference type="EC" id="3.1.4.58"/>
    </reaction>
</comment>
<protein>
    <recommendedName>
        <fullName evidence="2">RNA 2',3'-cyclic phosphodiesterase</fullName>
        <shortName evidence="2">RNA 2',3'-CPDase</shortName>
        <ecNumber evidence="2">3.1.4.58</ecNumber>
    </recommendedName>
</protein>
<dbReference type="GO" id="GO:0008664">
    <property type="term" value="F:RNA 2',3'-cyclic 3'-phosphodiesterase activity"/>
    <property type="evidence" value="ECO:0007669"/>
    <property type="project" value="UniProtKB-EC"/>
</dbReference>
<evidence type="ECO:0000313" key="4">
    <source>
        <dbReference type="Proteomes" id="UP000198742"/>
    </source>
</evidence>